<organism evidence="1 2">
    <name type="scientific">Kitasatospora arboriphila</name>
    <dbReference type="NCBI Taxonomy" id="258052"/>
    <lineage>
        <taxon>Bacteria</taxon>
        <taxon>Bacillati</taxon>
        <taxon>Actinomycetota</taxon>
        <taxon>Actinomycetes</taxon>
        <taxon>Kitasatosporales</taxon>
        <taxon>Streptomycetaceae</taxon>
        <taxon>Kitasatospora</taxon>
    </lineage>
</organism>
<protein>
    <recommendedName>
        <fullName evidence="3">DUF1349 domain-containing protein</fullName>
    </recommendedName>
</protein>
<name>A0ABN1TZ72_9ACTN</name>
<accession>A0ABN1TZ72</accession>
<dbReference type="Proteomes" id="UP001499987">
    <property type="component" value="Unassembled WGS sequence"/>
</dbReference>
<dbReference type="Pfam" id="PF06282">
    <property type="entry name" value="DUF1036"/>
    <property type="match status" value="1"/>
</dbReference>
<evidence type="ECO:0008006" key="3">
    <source>
        <dbReference type="Google" id="ProtNLM"/>
    </source>
</evidence>
<evidence type="ECO:0000313" key="2">
    <source>
        <dbReference type="Proteomes" id="UP001499987"/>
    </source>
</evidence>
<sequence length="115" mass="12806">MWLQYSNQTTSGVWLAVGYYAEGCDAGSNWASKGWFRIEPGKSATPLWTTNNYSTFYAESDDGRVWSGPYTVTLPLNAFSDWCWDLGVDPGQSVGMRLVTASNAWFPWTATVNLT</sequence>
<comment type="caution">
    <text evidence="1">The sequence shown here is derived from an EMBL/GenBank/DDBJ whole genome shotgun (WGS) entry which is preliminary data.</text>
</comment>
<proteinExistence type="predicted"/>
<dbReference type="EMBL" id="BAAALD010000077">
    <property type="protein sequence ID" value="GAA1109883.1"/>
    <property type="molecule type" value="Genomic_DNA"/>
</dbReference>
<keyword evidence="2" id="KW-1185">Reference proteome</keyword>
<dbReference type="InterPro" id="IPR009380">
    <property type="entry name" value="DUF1036"/>
</dbReference>
<dbReference type="RefSeq" id="WP_344626774.1">
    <property type="nucleotide sequence ID" value="NZ_BAAALD010000077.1"/>
</dbReference>
<evidence type="ECO:0000313" key="1">
    <source>
        <dbReference type="EMBL" id="GAA1109883.1"/>
    </source>
</evidence>
<gene>
    <name evidence="1" type="ORF">GCM10009663_59340</name>
</gene>
<reference evidence="1 2" key="1">
    <citation type="journal article" date="2019" name="Int. J. Syst. Evol. Microbiol.">
        <title>The Global Catalogue of Microorganisms (GCM) 10K type strain sequencing project: providing services to taxonomists for standard genome sequencing and annotation.</title>
        <authorList>
            <consortium name="The Broad Institute Genomics Platform"/>
            <consortium name="The Broad Institute Genome Sequencing Center for Infectious Disease"/>
            <person name="Wu L."/>
            <person name="Ma J."/>
        </authorList>
    </citation>
    <scope>NUCLEOTIDE SEQUENCE [LARGE SCALE GENOMIC DNA]</scope>
    <source>
        <strain evidence="1 2">JCM 13002</strain>
    </source>
</reference>